<dbReference type="KEGG" id="cgz:M787_000945"/>
<feature type="signal peptide" evidence="1">
    <location>
        <begin position="1"/>
        <end position="20"/>
    </location>
</feature>
<sequence length="150" mass="16436">MRILLTLFLCLLLPCQSIFGKDASISTAIAVENTDNIFESFEEALAHVKDCDIPILMVLLSLSPSPVLDEVVKNGFIEEDPLFFQSLKDFAAFAVLRPTETGDACVTSFLQTFPGVCDEQGGIYLITFLCSEDEVCILNASPISDLSNLY</sequence>
<reference evidence="2 3" key="1">
    <citation type="journal article" date="2014" name="Syst. Appl. Microbiol.">
        <title>Evidence for the existence of two new members of the family Chlamydiaceae and proposal of Chlamydia avium sp. nov. and Chlamydia gallinacea sp. nov.</title>
        <authorList>
            <person name="Sachse K."/>
            <person name="Laroucau K."/>
            <person name="Riege K."/>
            <person name="Wehner S."/>
            <person name="Dilcher M."/>
            <person name="Creasy H.H."/>
            <person name="Weidmann M."/>
            <person name="Myers G."/>
            <person name="Vorimore F."/>
            <person name="Vicari N."/>
            <person name="Magnino S."/>
            <person name="Liebler-Tenorio E."/>
            <person name="Ruettger A."/>
            <person name="Bavoil P.M."/>
            <person name="Hufert F.T."/>
            <person name="Rossello-Mora R."/>
            <person name="Marz M."/>
        </authorList>
    </citation>
    <scope>NUCLEOTIDE SEQUENCE [LARGE SCALE GENOMIC DNA]</scope>
    <source>
        <strain evidence="2 3">08-1274/3</strain>
    </source>
</reference>
<evidence type="ECO:0000313" key="3">
    <source>
        <dbReference type="Proteomes" id="UP000019147"/>
    </source>
</evidence>
<accession>A0A173DY84</accession>
<dbReference type="RefSeq" id="WP_021828596.1">
    <property type="nucleotide sequence ID" value="NZ_CP015840.1"/>
</dbReference>
<gene>
    <name evidence="2" type="ORF">M787_000945</name>
</gene>
<feature type="chain" id="PRO_5008006233" evidence="1">
    <location>
        <begin position="21"/>
        <end position="150"/>
    </location>
</feature>
<keyword evidence="1" id="KW-0732">Signal</keyword>
<protein>
    <submittedName>
        <fullName evidence="2">Uncharacterized protein</fullName>
    </submittedName>
</protein>
<evidence type="ECO:0000256" key="1">
    <source>
        <dbReference type="SAM" id="SignalP"/>
    </source>
</evidence>
<dbReference type="GeneID" id="81477870"/>
<dbReference type="AlphaFoldDB" id="A0A173DY84"/>
<dbReference type="Proteomes" id="UP000019147">
    <property type="component" value="Chromosome"/>
</dbReference>
<proteinExistence type="predicted"/>
<name>A0A173DY84_9CHLA</name>
<evidence type="ECO:0000313" key="2">
    <source>
        <dbReference type="EMBL" id="ANG65894.1"/>
    </source>
</evidence>
<organism evidence="2 3">
    <name type="scientific">Chlamydia gallinacea 08-1274/3</name>
    <dbReference type="NCBI Taxonomy" id="1143323"/>
    <lineage>
        <taxon>Bacteria</taxon>
        <taxon>Pseudomonadati</taxon>
        <taxon>Chlamydiota</taxon>
        <taxon>Chlamydiia</taxon>
        <taxon>Chlamydiales</taxon>
        <taxon>Chlamydiaceae</taxon>
        <taxon>Chlamydia/Chlamydophila group</taxon>
        <taxon>Chlamydia</taxon>
    </lineage>
</organism>
<dbReference type="EMBL" id="CP015840">
    <property type="protein sequence ID" value="ANG65894.1"/>
    <property type="molecule type" value="Genomic_DNA"/>
</dbReference>